<protein>
    <submittedName>
        <fullName evidence="1">Uncharacterized protein</fullName>
    </submittedName>
</protein>
<reference evidence="1" key="1">
    <citation type="submission" date="2014-11" db="EMBL/GenBank/DDBJ databases">
        <authorList>
            <person name="Amaro Gonzalez C."/>
        </authorList>
    </citation>
    <scope>NUCLEOTIDE SEQUENCE</scope>
</reference>
<accession>A0A0E9XY17</accession>
<sequence>MICRYIPGHRKVPFCFFPSLLPGPNYQKPQFLLYFHVT</sequence>
<name>A0A0E9XY17_ANGAN</name>
<dbReference type="EMBL" id="GBXM01001852">
    <property type="protein sequence ID" value="JAI06726.1"/>
    <property type="molecule type" value="Transcribed_RNA"/>
</dbReference>
<dbReference type="AlphaFoldDB" id="A0A0E9XY17"/>
<evidence type="ECO:0000313" key="1">
    <source>
        <dbReference type="EMBL" id="JAI06726.1"/>
    </source>
</evidence>
<reference evidence="1" key="2">
    <citation type="journal article" date="2015" name="Fish Shellfish Immunol.">
        <title>Early steps in the European eel (Anguilla anguilla)-Vibrio vulnificus interaction in the gills: Role of the RtxA13 toxin.</title>
        <authorList>
            <person name="Callol A."/>
            <person name="Pajuelo D."/>
            <person name="Ebbesson L."/>
            <person name="Teles M."/>
            <person name="MacKenzie S."/>
            <person name="Amaro C."/>
        </authorList>
    </citation>
    <scope>NUCLEOTIDE SEQUENCE</scope>
</reference>
<organism evidence="1">
    <name type="scientific">Anguilla anguilla</name>
    <name type="common">European freshwater eel</name>
    <name type="synonym">Muraena anguilla</name>
    <dbReference type="NCBI Taxonomy" id="7936"/>
    <lineage>
        <taxon>Eukaryota</taxon>
        <taxon>Metazoa</taxon>
        <taxon>Chordata</taxon>
        <taxon>Craniata</taxon>
        <taxon>Vertebrata</taxon>
        <taxon>Euteleostomi</taxon>
        <taxon>Actinopterygii</taxon>
        <taxon>Neopterygii</taxon>
        <taxon>Teleostei</taxon>
        <taxon>Anguilliformes</taxon>
        <taxon>Anguillidae</taxon>
        <taxon>Anguilla</taxon>
    </lineage>
</organism>
<proteinExistence type="predicted"/>